<evidence type="ECO:0000313" key="2">
    <source>
        <dbReference type="Proteomes" id="UP001466933"/>
    </source>
</evidence>
<accession>A0ABU9WRR8</accession>
<dbReference type="Proteomes" id="UP001466933">
    <property type="component" value="Unassembled WGS sequence"/>
</dbReference>
<proteinExistence type="predicted"/>
<evidence type="ECO:0000313" key="1">
    <source>
        <dbReference type="EMBL" id="MEN2474771.1"/>
    </source>
</evidence>
<protein>
    <submittedName>
        <fullName evidence="1">Uncharacterized protein</fullName>
    </submittedName>
</protein>
<gene>
    <name evidence="1" type="ORF">VOI36_33155</name>
</gene>
<reference evidence="1 2" key="1">
    <citation type="submission" date="2024-05" db="EMBL/GenBank/DDBJ databases">
        <title>Burkholderia sp. Nov. a novel bacteria isolated from rhizosphere soil of Camellia sinensis.</title>
        <authorList>
            <person name="Dong Y."/>
        </authorList>
    </citation>
    <scope>NUCLEOTIDE SEQUENCE [LARGE SCALE GENOMIC DNA]</scope>
    <source>
        <strain evidence="1 2">GS2Y</strain>
    </source>
</reference>
<sequence>MKLWMSGEVDADIGDGEHVARNAIEPIVNGCLDKISFLEGFEKWAFISIILSDKFLPGFPEVAKISSKGKVLEFRFHIPHEIFKQAGSEMKMSMLFDALNRSVDMMSSLKVSSESQDKFRAALKRAREYLLAS</sequence>
<dbReference type="EMBL" id="JBCPYA010000020">
    <property type="protein sequence ID" value="MEN2474771.1"/>
    <property type="molecule type" value="Genomic_DNA"/>
</dbReference>
<dbReference type="RefSeq" id="WP_343494893.1">
    <property type="nucleotide sequence ID" value="NZ_JBCPYA010000020.1"/>
</dbReference>
<name>A0ABU9WRR8_9BURK</name>
<comment type="caution">
    <text evidence="1">The sequence shown here is derived from an EMBL/GenBank/DDBJ whole genome shotgun (WGS) entry which is preliminary data.</text>
</comment>
<keyword evidence="2" id="KW-1185">Reference proteome</keyword>
<organism evidence="1 2">
    <name type="scientific">Burkholderia theae</name>
    <dbReference type="NCBI Taxonomy" id="3143496"/>
    <lineage>
        <taxon>Bacteria</taxon>
        <taxon>Pseudomonadati</taxon>
        <taxon>Pseudomonadota</taxon>
        <taxon>Betaproteobacteria</taxon>
        <taxon>Burkholderiales</taxon>
        <taxon>Burkholderiaceae</taxon>
        <taxon>Burkholderia</taxon>
    </lineage>
</organism>